<evidence type="ECO:0000313" key="2">
    <source>
        <dbReference type="Proteomes" id="UP000437748"/>
    </source>
</evidence>
<organism evidence="1 2">
    <name type="scientific">Silvanigrella paludirubra</name>
    <dbReference type="NCBI Taxonomy" id="2499159"/>
    <lineage>
        <taxon>Bacteria</taxon>
        <taxon>Pseudomonadati</taxon>
        <taxon>Bdellovibrionota</taxon>
        <taxon>Oligoflexia</taxon>
        <taxon>Silvanigrellales</taxon>
        <taxon>Silvanigrellaceae</taxon>
        <taxon>Silvanigrella</taxon>
    </lineage>
</organism>
<comment type="caution">
    <text evidence="1">The sequence shown here is derived from an EMBL/GenBank/DDBJ whole genome shotgun (WGS) entry which is preliminary data.</text>
</comment>
<dbReference type="RefSeq" id="WP_153421824.1">
    <property type="nucleotide sequence ID" value="NZ_WFLM01000009.1"/>
</dbReference>
<reference evidence="1 2" key="1">
    <citation type="submission" date="2019-10" db="EMBL/GenBank/DDBJ databases">
        <title>New species of Slilvanegrellaceae.</title>
        <authorList>
            <person name="Pitt A."/>
            <person name="Hahn M.W."/>
        </authorList>
    </citation>
    <scope>NUCLEOTIDE SEQUENCE [LARGE SCALE GENOMIC DNA]</scope>
    <source>
        <strain evidence="1 2">SP-Ram-0.45-NSY-1</strain>
    </source>
</reference>
<dbReference type="Proteomes" id="UP000437748">
    <property type="component" value="Unassembled WGS sequence"/>
</dbReference>
<dbReference type="EMBL" id="WFLM01000009">
    <property type="protein sequence ID" value="KAB8035799.1"/>
    <property type="molecule type" value="Genomic_DNA"/>
</dbReference>
<protein>
    <submittedName>
        <fullName evidence="1">Uncharacterized protein</fullName>
    </submittedName>
</protein>
<dbReference type="AlphaFoldDB" id="A0A6N6VSN5"/>
<name>A0A6N6VSN5_9BACT</name>
<accession>A0A6N6VSN5</accession>
<keyword evidence="2" id="KW-1185">Reference proteome</keyword>
<gene>
    <name evidence="1" type="ORF">GCL60_16350</name>
</gene>
<evidence type="ECO:0000313" key="1">
    <source>
        <dbReference type="EMBL" id="KAB8035799.1"/>
    </source>
</evidence>
<proteinExistence type="predicted"/>
<sequence>MKISEIIELLEIIKEEHGNKEFWIFNDTFGDHKVYSIKVGQNKLNKTVAYFDHDDKEDAKDIEYTLTDLNTTKKAS</sequence>